<proteinExistence type="predicted"/>
<evidence type="ECO:0000256" key="3">
    <source>
        <dbReference type="SAM" id="SignalP"/>
    </source>
</evidence>
<evidence type="ECO:0008006" key="6">
    <source>
        <dbReference type="Google" id="ProtNLM"/>
    </source>
</evidence>
<feature type="compositionally biased region" description="Basic and acidic residues" evidence="1">
    <location>
        <begin position="125"/>
        <end position="140"/>
    </location>
</feature>
<feature type="compositionally biased region" description="Acidic residues" evidence="1">
    <location>
        <begin position="394"/>
        <end position="438"/>
    </location>
</feature>
<feature type="compositionally biased region" description="Basic and acidic residues" evidence="1">
    <location>
        <begin position="307"/>
        <end position="321"/>
    </location>
</feature>
<accession>A0ABQ9Y4Y8</accession>
<comment type="caution">
    <text evidence="4">The sequence shown here is derived from an EMBL/GenBank/DDBJ whole genome shotgun (WGS) entry which is preliminary data.</text>
</comment>
<feature type="region of interest" description="Disordered" evidence="1">
    <location>
        <begin position="307"/>
        <end position="516"/>
    </location>
</feature>
<feature type="compositionally biased region" description="Basic and acidic residues" evidence="1">
    <location>
        <begin position="464"/>
        <end position="485"/>
    </location>
</feature>
<keyword evidence="2" id="KW-0812">Transmembrane</keyword>
<keyword evidence="2" id="KW-1133">Transmembrane helix</keyword>
<evidence type="ECO:0000313" key="4">
    <source>
        <dbReference type="EMBL" id="KAK2958784.1"/>
    </source>
</evidence>
<keyword evidence="3" id="KW-0732">Signal</keyword>
<feature type="transmembrane region" description="Helical" evidence="2">
    <location>
        <begin position="580"/>
        <end position="603"/>
    </location>
</feature>
<feature type="signal peptide" evidence="3">
    <location>
        <begin position="1"/>
        <end position="21"/>
    </location>
</feature>
<dbReference type="EMBL" id="JARBJD010000035">
    <property type="protein sequence ID" value="KAK2958784.1"/>
    <property type="molecule type" value="Genomic_DNA"/>
</dbReference>
<evidence type="ECO:0000256" key="1">
    <source>
        <dbReference type="SAM" id="MobiDB-lite"/>
    </source>
</evidence>
<feature type="compositionally biased region" description="Acidic residues" evidence="1">
    <location>
        <begin position="447"/>
        <end position="463"/>
    </location>
</feature>
<feature type="compositionally biased region" description="Basic and acidic residues" evidence="1">
    <location>
        <begin position="329"/>
        <end position="344"/>
    </location>
</feature>
<feature type="region of interest" description="Disordered" evidence="1">
    <location>
        <begin position="59"/>
        <end position="164"/>
    </location>
</feature>
<dbReference type="Proteomes" id="UP001281761">
    <property type="component" value="Unassembled WGS sequence"/>
</dbReference>
<organism evidence="4 5">
    <name type="scientific">Blattamonas nauphoetae</name>
    <dbReference type="NCBI Taxonomy" id="2049346"/>
    <lineage>
        <taxon>Eukaryota</taxon>
        <taxon>Metamonada</taxon>
        <taxon>Preaxostyla</taxon>
        <taxon>Oxymonadida</taxon>
        <taxon>Blattamonas</taxon>
    </lineage>
</organism>
<evidence type="ECO:0000256" key="2">
    <source>
        <dbReference type="SAM" id="Phobius"/>
    </source>
</evidence>
<gene>
    <name evidence="4" type="ORF">BLNAU_6287</name>
</gene>
<sequence>MSVLYAILLVLHALPEQYVGATMSFVKDSPTIEQTEHLKAIFADAFQKIALDSIFGEDEVTPPEIDETPVKQVEQTPTETEPIEPKSDLPEQTPVVTEDTPEPQKPESEEEIPTDAPSPVEIADEPTKADETPIEEEKPTVVETVEQEDVTSPPAEDIDVDVSPIPTEDGTDPLRTSNGNSVQKPVIIFLENSLSNQYINYRAFRALTTKPAKSDIYENIKYKPGLPKFTKSIKDRVNNQLKIDGQKVKQIELYCSDVNGAICKSAIAEFEVEPKDARLINSAENDDIVFDKETIYLIALDISLSEKPVDPVEPEEPKTEEPEAEESDVDQKKDDEQTDVQKDVVDDETETEKTDEVIAEDVEPTKVDEQPEEQETEKAEEIEQEPSTPKIVEKEDEPAADEPTEEKTEVEEKEEEETTPDTEEEPVSNDEDSSETDAEPIVPVPEKEEEIEQVESEKPEEEQPEQKEDPKETIPEETEDDKKEEDVTDDQTIEPKEEEKEDAPSETESPITPPVIPTPTVVAAASAGSVKLPESQYGHLQSIDTLIKAISEKVDEFEVIITSESLTVPSHRNFLGMNEAIFTGLVFLFLFIGIIYAIVMLALSAQSSGDMEADENITHAINAAKAKKEN</sequence>
<keyword evidence="2" id="KW-0472">Membrane</keyword>
<protein>
    <recommendedName>
        <fullName evidence="6">Zonadhesin</fullName>
    </recommendedName>
</protein>
<evidence type="ECO:0000313" key="5">
    <source>
        <dbReference type="Proteomes" id="UP001281761"/>
    </source>
</evidence>
<keyword evidence="5" id="KW-1185">Reference proteome</keyword>
<name>A0ABQ9Y4Y8_9EUKA</name>
<feature type="chain" id="PRO_5046068153" description="Zonadhesin" evidence="3">
    <location>
        <begin position="22"/>
        <end position="630"/>
    </location>
</feature>
<reference evidence="4 5" key="1">
    <citation type="journal article" date="2022" name="bioRxiv">
        <title>Genomics of Preaxostyla Flagellates Illuminates Evolutionary Transitions and the Path Towards Mitochondrial Loss.</title>
        <authorList>
            <person name="Novak L.V.F."/>
            <person name="Treitli S.C."/>
            <person name="Pyrih J."/>
            <person name="Halakuc P."/>
            <person name="Pipaliya S.V."/>
            <person name="Vacek V."/>
            <person name="Brzon O."/>
            <person name="Soukal P."/>
            <person name="Eme L."/>
            <person name="Dacks J.B."/>
            <person name="Karnkowska A."/>
            <person name="Elias M."/>
            <person name="Hampl V."/>
        </authorList>
    </citation>
    <scope>NUCLEOTIDE SEQUENCE [LARGE SCALE GENOMIC DNA]</scope>
    <source>
        <strain evidence="4">NAU3</strain>
        <tissue evidence="4">Gut</tissue>
    </source>
</reference>